<dbReference type="Gene3D" id="3.30.950.10">
    <property type="entry name" value="Methyltransferase, Cobalt-precorrin-4 Transmethylase, Domain 2"/>
    <property type="match status" value="1"/>
</dbReference>
<dbReference type="InterPro" id="IPR014776">
    <property type="entry name" value="4pyrrole_Mease_sub2"/>
</dbReference>
<keyword evidence="3 7" id="KW-0489">Methyltransferase</keyword>
<dbReference type="GO" id="GO:0043819">
    <property type="term" value="F:precorrin-6A synthase (deacetylating) activity"/>
    <property type="evidence" value="ECO:0007669"/>
    <property type="project" value="UniProtKB-EC"/>
</dbReference>
<evidence type="ECO:0000256" key="1">
    <source>
        <dbReference type="ARBA" id="ARBA00004953"/>
    </source>
</evidence>
<keyword evidence="8" id="KW-1185">Reference proteome</keyword>
<keyword evidence="4 7" id="KW-0808">Transferase</keyword>
<comment type="pathway">
    <text evidence="1">Cofactor biosynthesis; adenosylcobalamin biosynthesis.</text>
</comment>
<keyword evidence="5" id="KW-0949">S-adenosyl-L-methionine</keyword>
<dbReference type="PANTHER" id="PTHR43467">
    <property type="entry name" value="COBALT-PRECORRIN-2 C(20)-METHYLTRANSFERASE"/>
    <property type="match status" value="1"/>
</dbReference>
<dbReference type="RefSeq" id="WP_353863895.1">
    <property type="nucleotide sequence ID" value="NZ_CP088295.1"/>
</dbReference>
<dbReference type="GO" id="GO:0032259">
    <property type="term" value="P:methylation"/>
    <property type="evidence" value="ECO:0007669"/>
    <property type="project" value="UniProtKB-KW"/>
</dbReference>
<feature type="domain" description="Tetrapyrrole methylase" evidence="6">
    <location>
        <begin position="5"/>
        <end position="218"/>
    </location>
</feature>
<gene>
    <name evidence="7" type="primary">cobF</name>
    <name evidence="7" type="ORF">LRS13_22395</name>
</gene>
<dbReference type="Gene3D" id="3.40.1010.10">
    <property type="entry name" value="Cobalt-precorrin-4 Transmethylase, Domain 1"/>
    <property type="match status" value="1"/>
</dbReference>
<dbReference type="InterPro" id="IPR000878">
    <property type="entry name" value="4pyrrol_Mease"/>
</dbReference>
<dbReference type="InterPro" id="IPR012797">
    <property type="entry name" value="CobF"/>
</dbReference>
<protein>
    <submittedName>
        <fullName evidence="7">Precorrin-6A synthase (Deacetylating)</fullName>
        <ecNumber evidence="7">2.1.1.152</ecNumber>
    </submittedName>
</protein>
<dbReference type="Proteomes" id="UP001058860">
    <property type="component" value="Chromosome"/>
</dbReference>
<evidence type="ECO:0000313" key="8">
    <source>
        <dbReference type="Proteomes" id="UP001058860"/>
    </source>
</evidence>
<dbReference type="Pfam" id="PF00590">
    <property type="entry name" value="TP_methylase"/>
    <property type="match status" value="1"/>
</dbReference>
<organism evidence="7 8">
    <name type="scientific">Svornostia abyssi</name>
    <dbReference type="NCBI Taxonomy" id="2898438"/>
    <lineage>
        <taxon>Bacteria</taxon>
        <taxon>Bacillati</taxon>
        <taxon>Actinomycetota</taxon>
        <taxon>Thermoleophilia</taxon>
        <taxon>Solirubrobacterales</taxon>
        <taxon>Baekduiaceae</taxon>
        <taxon>Svornostia</taxon>
    </lineage>
</organism>
<dbReference type="EMBL" id="CP088295">
    <property type="protein sequence ID" value="UUY03387.1"/>
    <property type="molecule type" value="Genomic_DNA"/>
</dbReference>
<evidence type="ECO:0000313" key="7">
    <source>
        <dbReference type="EMBL" id="UUY03387.1"/>
    </source>
</evidence>
<accession>A0ABY5PFQ6</accession>
<dbReference type="PIRSF" id="PIRSF036525">
    <property type="entry name" value="CobF"/>
    <property type="match status" value="1"/>
</dbReference>
<evidence type="ECO:0000256" key="5">
    <source>
        <dbReference type="ARBA" id="ARBA00022691"/>
    </source>
</evidence>
<dbReference type="EC" id="2.1.1.152" evidence="7"/>
<dbReference type="NCBIfam" id="TIGR02434">
    <property type="entry name" value="CobF"/>
    <property type="match status" value="1"/>
</dbReference>
<dbReference type="PANTHER" id="PTHR43467:SF1">
    <property type="entry name" value="PRECORRIN-6A SYNTHASE [DEACETYLATING]"/>
    <property type="match status" value="1"/>
</dbReference>
<evidence type="ECO:0000256" key="4">
    <source>
        <dbReference type="ARBA" id="ARBA00022679"/>
    </source>
</evidence>
<evidence type="ECO:0000256" key="2">
    <source>
        <dbReference type="ARBA" id="ARBA00022573"/>
    </source>
</evidence>
<name>A0ABY5PFQ6_9ACTN</name>
<dbReference type="InterPro" id="IPR035996">
    <property type="entry name" value="4pyrrol_Methylase_sf"/>
</dbReference>
<evidence type="ECO:0000256" key="3">
    <source>
        <dbReference type="ARBA" id="ARBA00022603"/>
    </source>
</evidence>
<proteinExistence type="predicted"/>
<sequence>MRTMLVIGIGAGDPDHLTLQAIKAMGRADVVFLVEKRDATRPLEDLRRAMLAEHAAHAAVVTIDDPRRERDPADYRATVQAWRDERTRRWGAAIAAHLGDGQTGAFLVWGDPAFYDSTLDVLRELALPDLAIEVIAGISSVQALAAGHGIALNRVGGAIEITPGRRYADGIPDDVDDAVVMLDTRSVYAGAPDDFDVYWGAYLGTADEILIAGPVREVEDDIARVRAQAREEKGWMFDTYLLRRRRQP</sequence>
<dbReference type="InterPro" id="IPR014777">
    <property type="entry name" value="4pyrrole_Mease_sub1"/>
</dbReference>
<dbReference type="CDD" id="cd11643">
    <property type="entry name" value="Precorrin-6A-synthase"/>
    <property type="match status" value="1"/>
</dbReference>
<dbReference type="SUPFAM" id="SSF53790">
    <property type="entry name" value="Tetrapyrrole methylase"/>
    <property type="match status" value="1"/>
</dbReference>
<evidence type="ECO:0000259" key="6">
    <source>
        <dbReference type="Pfam" id="PF00590"/>
    </source>
</evidence>
<keyword evidence="2" id="KW-0169">Cobalamin biosynthesis</keyword>
<reference evidence="8" key="1">
    <citation type="submission" date="2021-11" db="EMBL/GenBank/DDBJ databases">
        <title>Cultivation dependent microbiological survey of springs from the worlds oldest radium mine currently devoted to the extraction of radon-saturated water.</title>
        <authorList>
            <person name="Kapinusova G."/>
            <person name="Smrhova T."/>
            <person name="Strejcek M."/>
            <person name="Suman J."/>
            <person name="Jani K."/>
            <person name="Pajer P."/>
            <person name="Uhlik O."/>
        </authorList>
    </citation>
    <scope>NUCLEOTIDE SEQUENCE [LARGE SCALE GENOMIC DNA]</scope>
    <source>
        <strain evidence="8">J379</strain>
    </source>
</reference>